<evidence type="ECO:0000313" key="7">
    <source>
        <dbReference type="Proteomes" id="UP000306630"/>
    </source>
</evidence>
<accession>A0A4S1ZN03</accession>
<dbReference type="Proteomes" id="UP000306630">
    <property type="component" value="Unassembled WGS sequence"/>
</dbReference>
<dbReference type="Pfam" id="PF17137">
    <property type="entry name" value="DUF5110"/>
    <property type="match status" value="1"/>
</dbReference>
<dbReference type="SUPFAM" id="SSF51011">
    <property type="entry name" value="Glycosyl hydrolase domain"/>
    <property type="match status" value="1"/>
</dbReference>
<dbReference type="Pfam" id="PF01055">
    <property type="entry name" value="Glyco_hydro_31_2nd"/>
    <property type="match status" value="1"/>
</dbReference>
<evidence type="ECO:0000313" key="6">
    <source>
        <dbReference type="EMBL" id="TGY75694.1"/>
    </source>
</evidence>
<evidence type="ECO:0000259" key="3">
    <source>
        <dbReference type="Pfam" id="PF01055"/>
    </source>
</evidence>
<evidence type="ECO:0000259" key="4">
    <source>
        <dbReference type="Pfam" id="PF17137"/>
    </source>
</evidence>
<dbReference type="PANTHER" id="PTHR43863">
    <property type="entry name" value="HYDROLASE, PUTATIVE (AFU_ORTHOLOGUE AFUA_1G03140)-RELATED"/>
    <property type="match status" value="1"/>
</dbReference>
<feature type="domain" description="Glycosyl hydrolase family 31 C-terminal" evidence="5">
    <location>
        <begin position="553"/>
        <end position="642"/>
    </location>
</feature>
<dbReference type="InterPro" id="IPR048395">
    <property type="entry name" value="Glyco_hydro_31_C"/>
</dbReference>
<dbReference type="GO" id="GO:0004553">
    <property type="term" value="F:hydrolase activity, hydrolyzing O-glycosyl compounds"/>
    <property type="evidence" value="ECO:0007669"/>
    <property type="project" value="InterPro"/>
</dbReference>
<dbReference type="Pfam" id="PF21365">
    <property type="entry name" value="Glyco_hydro_31_3rd"/>
    <property type="match status" value="1"/>
</dbReference>
<dbReference type="InterPro" id="IPR051816">
    <property type="entry name" value="Glycosyl_Hydrolase_31"/>
</dbReference>
<sequence>MNLKKLMLGAAVAAGVSMQVYGGSRVMQSTGENQAMRETAMTNPLVFGHNRLTLITPTLFRLESTTDGRFIDERTMFAYDRTSLLADSLYSVEKIEEEGIGSQYPVYRITTPALRIEYVDDGHPFSTSNLTAYFNYRGKEKKFTIRQIQRGNLGGPIETLDRVKSEVPLGNGLLSTDGWHVIDDNRADFLDSDGWISPRPYMPGHLHDFYCFVYGTDYRAALRSLGAISGRTPMTRKWVHGVWYSKYQDYSTEELLEVIDGYRRHGYPLDNAVLDMGWHTNILDNGTGHNGKRHWTGYTWNRNLIPDPKALIDTIHSMGLTLTLNDHPHDGLRPGDERYADFARSLGYDPEGKEIPQFDSGSRRYMEALFRYGHGPTDSLGLDLWWVDWQQNYIYPYVAGTNTRTLPWLNEIFYRHSLRNGKRGATYSRWGGWGDHRHPLHFSGDAYTNWDMLAFEIKLTIASGNAGCFFWAHDIGGHKETGGGELLARWVQFGAMSAALRIHSSRTPEYDRRPWLCGDSLAERSMYAAYRLRSEMMPYTYTSVRQTHDEMVPLTRPMYIDYSGSKEALRYGKQYMYGDLLLTAPIDTIGTGSERMASQTVWFPDGDEWYDFFTHEKHAGGTVAEISKPLESFPLFIKAGWIMPMQPFTMRPASEIPHALVLRVYPSSDDCSNLFSLYEDDGTSMEYEKGRYSRTGLRYERSGEWHSVSVLPAEGEYDGQPEKRSYRLELGTEKPCDVTVDGRKARIGFDDVKNIYTVDIPATPVRKSITVRYRYA</sequence>
<dbReference type="GO" id="GO:0005975">
    <property type="term" value="P:carbohydrate metabolic process"/>
    <property type="evidence" value="ECO:0007669"/>
    <property type="project" value="InterPro"/>
</dbReference>
<comment type="caution">
    <text evidence="6">The sequence shown here is derived from an EMBL/GenBank/DDBJ whole genome shotgun (WGS) entry which is preliminary data.</text>
</comment>
<gene>
    <name evidence="6" type="ORF">E5333_03335</name>
</gene>
<organism evidence="6 7">
    <name type="scientific">Muribaculum intestinale</name>
    <dbReference type="NCBI Taxonomy" id="1796646"/>
    <lineage>
        <taxon>Bacteria</taxon>
        <taxon>Pseudomonadati</taxon>
        <taxon>Bacteroidota</taxon>
        <taxon>Bacteroidia</taxon>
        <taxon>Bacteroidales</taxon>
        <taxon>Muribaculaceae</taxon>
        <taxon>Muribaculum</taxon>
    </lineage>
</organism>
<dbReference type="InterPro" id="IPR013780">
    <property type="entry name" value="Glyco_hydro_b"/>
</dbReference>
<feature type="domain" description="DUF5110" evidence="4">
    <location>
        <begin position="660"/>
        <end position="730"/>
    </location>
</feature>
<dbReference type="SUPFAM" id="SSF51445">
    <property type="entry name" value="(Trans)glycosidases"/>
    <property type="match status" value="1"/>
</dbReference>
<dbReference type="InterPro" id="IPR033403">
    <property type="entry name" value="DUF5110"/>
</dbReference>
<proteinExistence type="inferred from homology"/>
<dbReference type="PANTHER" id="PTHR43863:SF2">
    <property type="entry name" value="MALTASE-GLUCOAMYLASE"/>
    <property type="match status" value="1"/>
</dbReference>
<keyword evidence="2" id="KW-0378">Hydrolase</keyword>
<dbReference type="InterPro" id="IPR000322">
    <property type="entry name" value="Glyco_hydro_31_TIM"/>
</dbReference>
<protein>
    <submittedName>
        <fullName evidence="6">DUF5110 domain-containing protein</fullName>
    </submittedName>
</protein>
<dbReference type="Gene3D" id="3.20.20.80">
    <property type="entry name" value="Glycosidases"/>
    <property type="match status" value="1"/>
</dbReference>
<dbReference type="RefSeq" id="WP_135957100.1">
    <property type="nucleotide sequence ID" value="NZ_CAMVVV010000041.1"/>
</dbReference>
<keyword evidence="2" id="KW-0326">Glycosidase</keyword>
<dbReference type="Gene3D" id="2.60.40.1180">
    <property type="entry name" value="Golgi alpha-mannosidase II"/>
    <property type="match status" value="2"/>
</dbReference>
<evidence type="ECO:0000256" key="1">
    <source>
        <dbReference type="ARBA" id="ARBA00007806"/>
    </source>
</evidence>
<dbReference type="CDD" id="cd06595">
    <property type="entry name" value="GH31_u1"/>
    <property type="match status" value="1"/>
</dbReference>
<name>A0A4S1ZN03_9BACT</name>
<feature type="domain" description="Glycoside hydrolase family 31 TIM barrel" evidence="3">
    <location>
        <begin position="232"/>
        <end position="542"/>
    </location>
</feature>
<dbReference type="InterPro" id="IPR017853">
    <property type="entry name" value="GH"/>
</dbReference>
<comment type="similarity">
    <text evidence="1 2">Belongs to the glycosyl hydrolase 31 family.</text>
</comment>
<dbReference type="AlphaFoldDB" id="A0A4S1ZN03"/>
<evidence type="ECO:0000259" key="5">
    <source>
        <dbReference type="Pfam" id="PF21365"/>
    </source>
</evidence>
<reference evidence="6 7" key="1">
    <citation type="submission" date="2019-04" db="EMBL/GenBank/DDBJ databases">
        <title>Microbes associate with the intestines of laboratory mice.</title>
        <authorList>
            <person name="Navarre W."/>
            <person name="Wong E."/>
            <person name="Huang K."/>
            <person name="Tropini C."/>
            <person name="Ng K."/>
            <person name="Yu B."/>
        </authorList>
    </citation>
    <scope>NUCLEOTIDE SEQUENCE [LARGE SCALE GENOMIC DNA]</scope>
    <source>
        <strain evidence="6 7">NM06_A21</strain>
    </source>
</reference>
<evidence type="ECO:0000256" key="2">
    <source>
        <dbReference type="RuleBase" id="RU361185"/>
    </source>
</evidence>
<dbReference type="EMBL" id="SRYD01000009">
    <property type="protein sequence ID" value="TGY75694.1"/>
    <property type="molecule type" value="Genomic_DNA"/>
</dbReference>